<feature type="non-terminal residue" evidence="2">
    <location>
        <position position="1"/>
    </location>
</feature>
<protein>
    <submittedName>
        <fullName evidence="2">GIP protein</fullName>
    </submittedName>
</protein>
<evidence type="ECO:0000313" key="2">
    <source>
        <dbReference type="EMBL" id="CAE7865985.1"/>
    </source>
</evidence>
<name>A0A813AI25_9DINO</name>
<comment type="caution">
    <text evidence="2">The sequence shown here is derived from an EMBL/GenBank/DDBJ whole genome shotgun (WGS) entry which is preliminary data.</text>
</comment>
<gene>
    <name evidence="2" type="primary">GIP</name>
    <name evidence="2" type="ORF">SNEC2469_LOCUS27727</name>
</gene>
<reference evidence="2" key="1">
    <citation type="submission" date="2021-02" db="EMBL/GenBank/DDBJ databases">
        <authorList>
            <person name="Dougan E. K."/>
            <person name="Rhodes N."/>
            <person name="Thang M."/>
            <person name="Chan C."/>
        </authorList>
    </citation>
    <scope>NUCLEOTIDE SEQUENCE</scope>
</reference>
<dbReference type="AlphaFoldDB" id="A0A813AI25"/>
<keyword evidence="3" id="KW-1185">Reference proteome</keyword>
<organism evidence="2 3">
    <name type="scientific">Symbiodinium necroappetens</name>
    <dbReference type="NCBI Taxonomy" id="1628268"/>
    <lineage>
        <taxon>Eukaryota</taxon>
        <taxon>Sar</taxon>
        <taxon>Alveolata</taxon>
        <taxon>Dinophyceae</taxon>
        <taxon>Suessiales</taxon>
        <taxon>Symbiodiniaceae</taxon>
        <taxon>Symbiodinium</taxon>
    </lineage>
</organism>
<evidence type="ECO:0000256" key="1">
    <source>
        <dbReference type="SAM" id="MobiDB-lite"/>
    </source>
</evidence>
<sequence>YFVSLLDDFIMATEPDLVEDMPIEVGSPTEVADESDMDVDREGTRPTGSGGGGGGREREVKTEVTTAAVDHKPENRKRRAGALPGDDAQHAAEEESPSKRPLFSSEDKPVTSAELRQLLQLHTQEMKEAWSSMHGRLGEVERKQLNQSGELSSLKGRAKINEREVMAMKQSQEVAARKVEALTEDVKNLKVQLEEVKTSAAKTPDAPPGAGVNCQELQHPAHGHDPWGDYLRRRAGGPGLLPGQGRSRAVGGDVDRGGPYHSSEPSAPARGAPGEQGDSLSEEDKKTLVVGGWMADARRAVIEDESAVILQREDIKALVDVDKLAVYGPRRSVGMLKFVQREGESCTEDVRSRMWKVVKILAQEKYILPSTQSSGDDKAMWAAFMKTKAARSRTAHISMLRRVCIALATETKDEAGAVLRLEHTEAGAYDMDWSAGTIWCGIHKLGSATHRSPKPQQAEVILMGNGWVNLDAVALVAGCSPDTAKRAFELEL</sequence>
<feature type="region of interest" description="Disordered" evidence="1">
    <location>
        <begin position="21"/>
        <end position="114"/>
    </location>
</feature>
<feature type="compositionally biased region" description="Basic and acidic residues" evidence="1">
    <location>
        <begin position="87"/>
        <end position="98"/>
    </location>
</feature>
<accession>A0A813AI25</accession>
<feature type="compositionally biased region" description="Basic and acidic residues" evidence="1">
    <location>
        <begin position="222"/>
        <end position="232"/>
    </location>
</feature>
<feature type="region of interest" description="Disordered" evidence="1">
    <location>
        <begin position="197"/>
        <end position="283"/>
    </location>
</feature>
<evidence type="ECO:0000313" key="3">
    <source>
        <dbReference type="Proteomes" id="UP000601435"/>
    </source>
</evidence>
<dbReference type="EMBL" id="CAJNJA010058909">
    <property type="protein sequence ID" value="CAE7865985.1"/>
    <property type="molecule type" value="Genomic_DNA"/>
</dbReference>
<dbReference type="OrthoDB" id="426002at2759"/>
<proteinExistence type="predicted"/>
<dbReference type="Proteomes" id="UP000601435">
    <property type="component" value="Unassembled WGS sequence"/>
</dbReference>